<dbReference type="AlphaFoldDB" id="A0A645J5E8"/>
<gene>
    <name evidence="2" type="ORF">SDC9_205625</name>
</gene>
<comment type="caution">
    <text evidence="2">The sequence shown here is derived from an EMBL/GenBank/DDBJ whole genome shotgun (WGS) entry which is preliminary data.</text>
</comment>
<evidence type="ECO:0000256" key="1">
    <source>
        <dbReference type="SAM" id="MobiDB-lite"/>
    </source>
</evidence>
<protein>
    <submittedName>
        <fullName evidence="2">Uncharacterized protein</fullName>
    </submittedName>
</protein>
<evidence type="ECO:0000313" key="2">
    <source>
        <dbReference type="EMBL" id="MPN57929.1"/>
    </source>
</evidence>
<accession>A0A645J5E8</accession>
<sequence length="80" mass="8935">MVRDYLPGIEYAEVRISQQHVKVGSGTQPRVAGKSSGDRPASRTVVSFSKQITFDHHIHRQFARVTLDSQGKVVKMAISR</sequence>
<proteinExistence type="predicted"/>
<feature type="region of interest" description="Disordered" evidence="1">
    <location>
        <begin position="22"/>
        <end position="42"/>
    </location>
</feature>
<organism evidence="2">
    <name type="scientific">bioreactor metagenome</name>
    <dbReference type="NCBI Taxonomy" id="1076179"/>
    <lineage>
        <taxon>unclassified sequences</taxon>
        <taxon>metagenomes</taxon>
        <taxon>ecological metagenomes</taxon>
    </lineage>
</organism>
<dbReference type="EMBL" id="VSSQ01130082">
    <property type="protein sequence ID" value="MPN57929.1"/>
    <property type="molecule type" value="Genomic_DNA"/>
</dbReference>
<name>A0A645J5E8_9ZZZZ</name>
<reference evidence="2" key="1">
    <citation type="submission" date="2019-08" db="EMBL/GenBank/DDBJ databases">
        <authorList>
            <person name="Kucharzyk K."/>
            <person name="Murdoch R.W."/>
            <person name="Higgins S."/>
            <person name="Loffler F."/>
        </authorList>
    </citation>
    <scope>NUCLEOTIDE SEQUENCE</scope>
</reference>